<dbReference type="InterPro" id="IPR030523">
    <property type="entry name" value="SH2B"/>
</dbReference>
<protein>
    <submittedName>
        <fullName evidence="4">Uncharacterized protein</fullName>
    </submittedName>
</protein>
<evidence type="ECO:0000256" key="1">
    <source>
        <dbReference type="ARBA" id="ARBA00022553"/>
    </source>
</evidence>
<evidence type="ECO:0000313" key="4">
    <source>
        <dbReference type="EMBL" id="KAK7799432.1"/>
    </source>
</evidence>
<proteinExistence type="predicted"/>
<dbReference type="PANTHER" id="PTHR10872">
    <property type="entry name" value="SH2B ADAPTER PROTEIN"/>
    <property type="match status" value="1"/>
</dbReference>
<organism evidence="4 5">
    <name type="scientific">Myodes glareolus</name>
    <name type="common">Bank vole</name>
    <name type="synonym">Clethrionomys glareolus</name>
    <dbReference type="NCBI Taxonomy" id="447135"/>
    <lineage>
        <taxon>Eukaryota</taxon>
        <taxon>Metazoa</taxon>
        <taxon>Chordata</taxon>
        <taxon>Craniata</taxon>
        <taxon>Vertebrata</taxon>
        <taxon>Euteleostomi</taxon>
        <taxon>Mammalia</taxon>
        <taxon>Eutheria</taxon>
        <taxon>Euarchontoglires</taxon>
        <taxon>Glires</taxon>
        <taxon>Rodentia</taxon>
        <taxon>Myomorpha</taxon>
        <taxon>Muroidea</taxon>
        <taxon>Cricetidae</taxon>
        <taxon>Arvicolinae</taxon>
        <taxon>Myodes</taxon>
    </lineage>
</organism>
<feature type="non-terminal residue" evidence="4">
    <location>
        <position position="1"/>
    </location>
</feature>
<evidence type="ECO:0000256" key="3">
    <source>
        <dbReference type="SAM" id="MobiDB-lite"/>
    </source>
</evidence>
<name>A0AAW0HAC0_MYOGA</name>
<dbReference type="GO" id="GO:0005886">
    <property type="term" value="C:plasma membrane"/>
    <property type="evidence" value="ECO:0007669"/>
    <property type="project" value="TreeGrafter"/>
</dbReference>
<accession>A0AAW0HAC0</accession>
<dbReference type="GO" id="GO:0005068">
    <property type="term" value="F:transmembrane receptor protein tyrosine kinase adaptor activity"/>
    <property type="evidence" value="ECO:0007669"/>
    <property type="project" value="TreeGrafter"/>
</dbReference>
<keyword evidence="2" id="KW-0727">SH2 domain</keyword>
<evidence type="ECO:0000313" key="5">
    <source>
        <dbReference type="Proteomes" id="UP001488838"/>
    </source>
</evidence>
<reference evidence="4 5" key="1">
    <citation type="journal article" date="2023" name="bioRxiv">
        <title>Conserved and derived expression patterns and positive selection on dental genes reveal complex evolutionary context of ever-growing rodent molars.</title>
        <authorList>
            <person name="Calamari Z.T."/>
            <person name="Song A."/>
            <person name="Cohen E."/>
            <person name="Akter M."/>
            <person name="Roy R.D."/>
            <person name="Hallikas O."/>
            <person name="Christensen M.M."/>
            <person name="Li P."/>
            <person name="Marangoni P."/>
            <person name="Jernvall J."/>
            <person name="Klein O.D."/>
        </authorList>
    </citation>
    <scope>NUCLEOTIDE SEQUENCE [LARGE SCALE GENOMIC DNA]</scope>
    <source>
        <strain evidence="4">V071</strain>
    </source>
</reference>
<dbReference type="PANTHER" id="PTHR10872:SF3">
    <property type="entry name" value="SH2B ADAPTER PROTEIN 1"/>
    <property type="match status" value="1"/>
</dbReference>
<comment type="caution">
    <text evidence="4">The sequence shown here is derived from an EMBL/GenBank/DDBJ whole genome shotgun (WGS) entry which is preliminary data.</text>
</comment>
<gene>
    <name evidence="4" type="ORF">U0070_007053</name>
</gene>
<dbReference type="AlphaFoldDB" id="A0AAW0HAC0"/>
<sequence length="313" mass="33109">SRAEVAFSGHFAELSLQHVKAEVKRALGSLSPPVLALSSPGVEIAPPRDCPLNAAECLFLLYNILKAHEKIFPLFSILHWRGGIDSSSPAGPLKTPSGPPVLGGNSNSNSFGGAGAFGRRLASDGTSLGDRWTHSFERLRLSHGGMEQEWHKELLSFMGAEEAAPDPAGVRCGGGADGLTSEGGPSEYILETTDALHLNESLPSSESNNHLLQGANGGLSDRRHSTSFSPSSASIVVSHSDSLELLPLKLLPRIPIEEGASIRNNSCPPTSLPSLDTPEAATGVTRCGEYILTFNFQGKVKHLSLSLNEEGQF</sequence>
<keyword evidence="5" id="KW-1185">Reference proteome</keyword>
<dbReference type="Proteomes" id="UP001488838">
    <property type="component" value="Unassembled WGS sequence"/>
</dbReference>
<dbReference type="GO" id="GO:0035556">
    <property type="term" value="P:intracellular signal transduction"/>
    <property type="evidence" value="ECO:0007669"/>
    <property type="project" value="TreeGrafter"/>
</dbReference>
<keyword evidence="1" id="KW-0597">Phosphoprotein</keyword>
<feature type="compositionally biased region" description="Low complexity" evidence="3">
    <location>
        <begin position="200"/>
        <end position="212"/>
    </location>
</feature>
<evidence type="ECO:0000256" key="2">
    <source>
        <dbReference type="ARBA" id="ARBA00022999"/>
    </source>
</evidence>
<feature type="region of interest" description="Disordered" evidence="3">
    <location>
        <begin position="200"/>
        <end position="225"/>
    </location>
</feature>
<dbReference type="EMBL" id="JBBHLL010000614">
    <property type="protein sequence ID" value="KAK7799432.1"/>
    <property type="molecule type" value="Genomic_DNA"/>
</dbReference>